<gene>
    <name evidence="7" type="ORF">A9Q84_16275</name>
</gene>
<keyword evidence="5 6" id="KW-0472">Membrane</keyword>
<keyword evidence="4 6" id="KW-1133">Transmembrane helix</keyword>
<name>A0A1Y5FB40_9BACT</name>
<evidence type="ECO:0000313" key="7">
    <source>
        <dbReference type="EMBL" id="OUR95532.1"/>
    </source>
</evidence>
<comment type="similarity">
    <text evidence="2">Belongs to the LemA family.</text>
</comment>
<organism evidence="7 8">
    <name type="scientific">Halobacteriovorax marinus</name>
    <dbReference type="NCBI Taxonomy" id="97084"/>
    <lineage>
        <taxon>Bacteria</taxon>
        <taxon>Pseudomonadati</taxon>
        <taxon>Bdellovibrionota</taxon>
        <taxon>Bacteriovoracia</taxon>
        <taxon>Bacteriovoracales</taxon>
        <taxon>Halobacteriovoraceae</taxon>
        <taxon>Halobacteriovorax</taxon>
    </lineage>
</organism>
<evidence type="ECO:0000256" key="2">
    <source>
        <dbReference type="ARBA" id="ARBA00008854"/>
    </source>
</evidence>
<dbReference type="Pfam" id="PF04011">
    <property type="entry name" value="LemA"/>
    <property type="match status" value="1"/>
</dbReference>
<proteinExistence type="inferred from homology"/>
<comment type="subcellular location">
    <subcellularLocation>
        <location evidence="1">Membrane</location>
        <topology evidence="1">Single-pass membrane protein</topology>
    </subcellularLocation>
</comment>
<dbReference type="InterPro" id="IPR023353">
    <property type="entry name" value="LemA-like_dom_sf"/>
</dbReference>
<evidence type="ECO:0000256" key="1">
    <source>
        <dbReference type="ARBA" id="ARBA00004167"/>
    </source>
</evidence>
<dbReference type="PANTHER" id="PTHR34478:SF2">
    <property type="entry name" value="MEMBRANE PROTEIN"/>
    <property type="match status" value="1"/>
</dbReference>
<dbReference type="GO" id="GO:0016020">
    <property type="term" value="C:membrane"/>
    <property type="evidence" value="ECO:0007669"/>
    <property type="project" value="UniProtKB-SubCell"/>
</dbReference>
<evidence type="ECO:0000256" key="5">
    <source>
        <dbReference type="ARBA" id="ARBA00023136"/>
    </source>
</evidence>
<evidence type="ECO:0000313" key="8">
    <source>
        <dbReference type="Proteomes" id="UP000196531"/>
    </source>
</evidence>
<dbReference type="EMBL" id="MAAO01000008">
    <property type="protein sequence ID" value="OUR95532.1"/>
    <property type="molecule type" value="Genomic_DNA"/>
</dbReference>
<reference evidence="8" key="1">
    <citation type="journal article" date="2017" name="Proc. Natl. Acad. Sci. U.S.A.">
        <title>Simulation of Deepwater Horizon oil plume reveals substrate specialization within a complex community of hydrocarbon-degraders.</title>
        <authorList>
            <person name="Hu P."/>
            <person name="Dubinsky E.A."/>
            <person name="Probst A.J."/>
            <person name="Wang J."/>
            <person name="Sieber C.M.K."/>
            <person name="Tom L.M."/>
            <person name="Gardinali P."/>
            <person name="Banfield J.F."/>
            <person name="Atlas R.M."/>
            <person name="Andersen G.L."/>
        </authorList>
    </citation>
    <scope>NUCLEOTIDE SEQUENCE [LARGE SCALE GENOMIC DNA]</scope>
</reference>
<keyword evidence="3 6" id="KW-0812">Transmembrane</keyword>
<evidence type="ECO:0000256" key="4">
    <source>
        <dbReference type="ARBA" id="ARBA00022989"/>
    </source>
</evidence>
<comment type="caution">
    <text evidence="7">The sequence shown here is derived from an EMBL/GenBank/DDBJ whole genome shotgun (WGS) entry which is preliminary data.</text>
</comment>
<accession>A0A1Y5FB40</accession>
<feature type="transmembrane region" description="Helical" evidence="6">
    <location>
        <begin position="6"/>
        <end position="21"/>
    </location>
</feature>
<dbReference type="SUPFAM" id="SSF140478">
    <property type="entry name" value="LemA-like"/>
    <property type="match status" value="1"/>
</dbReference>
<dbReference type="AlphaFoldDB" id="A0A1Y5FB40"/>
<evidence type="ECO:0000256" key="6">
    <source>
        <dbReference type="SAM" id="Phobius"/>
    </source>
</evidence>
<dbReference type="Proteomes" id="UP000196531">
    <property type="component" value="Unassembled WGS sequence"/>
</dbReference>
<dbReference type="PANTHER" id="PTHR34478">
    <property type="entry name" value="PROTEIN LEMA"/>
    <property type="match status" value="1"/>
</dbReference>
<sequence>MFFTTLLIISFYIISIYNSLIKKRVMVDEGWSGIDVQLKRRHNLIPNLSAVVKKYAAHESEVFTKLAESRERCMGAGDNVKNLSQAESGISMGLKSILAIAESYPELKSDKNFLEFQNELSDIEDHIQMARRYYNGTTRDLNISIDSFPQNLIANKFNFTKREFFEVEESQKALPKVQELL</sequence>
<evidence type="ECO:0000256" key="3">
    <source>
        <dbReference type="ARBA" id="ARBA00022692"/>
    </source>
</evidence>
<protein>
    <recommendedName>
        <fullName evidence="9">LemA family protein</fullName>
    </recommendedName>
</protein>
<dbReference type="Gene3D" id="1.20.1440.20">
    <property type="entry name" value="LemA-like domain"/>
    <property type="match status" value="1"/>
</dbReference>
<dbReference type="InterPro" id="IPR007156">
    <property type="entry name" value="MamQ_LemA"/>
</dbReference>
<evidence type="ECO:0008006" key="9">
    <source>
        <dbReference type="Google" id="ProtNLM"/>
    </source>
</evidence>